<dbReference type="SMART" id="SM00256">
    <property type="entry name" value="FBOX"/>
    <property type="match status" value="1"/>
</dbReference>
<evidence type="ECO:0000313" key="2">
    <source>
        <dbReference type="EMBL" id="KIJ13908.1"/>
    </source>
</evidence>
<organism evidence="2 3">
    <name type="scientific">Paxillus involutus ATCC 200175</name>
    <dbReference type="NCBI Taxonomy" id="664439"/>
    <lineage>
        <taxon>Eukaryota</taxon>
        <taxon>Fungi</taxon>
        <taxon>Dikarya</taxon>
        <taxon>Basidiomycota</taxon>
        <taxon>Agaricomycotina</taxon>
        <taxon>Agaricomycetes</taxon>
        <taxon>Agaricomycetidae</taxon>
        <taxon>Boletales</taxon>
        <taxon>Paxilineae</taxon>
        <taxon>Paxillaceae</taxon>
        <taxon>Paxillus</taxon>
    </lineage>
</organism>
<name>A0A0C9TUH5_PAXIN</name>
<reference evidence="3" key="2">
    <citation type="submission" date="2015-01" db="EMBL/GenBank/DDBJ databases">
        <title>Evolutionary Origins and Diversification of the Mycorrhizal Mutualists.</title>
        <authorList>
            <consortium name="DOE Joint Genome Institute"/>
            <consortium name="Mycorrhizal Genomics Consortium"/>
            <person name="Kohler A."/>
            <person name="Kuo A."/>
            <person name="Nagy L.G."/>
            <person name="Floudas D."/>
            <person name="Copeland A."/>
            <person name="Barry K.W."/>
            <person name="Cichocki N."/>
            <person name="Veneault-Fourrey C."/>
            <person name="LaButti K."/>
            <person name="Lindquist E.A."/>
            <person name="Lipzen A."/>
            <person name="Lundell T."/>
            <person name="Morin E."/>
            <person name="Murat C."/>
            <person name="Riley R."/>
            <person name="Ohm R."/>
            <person name="Sun H."/>
            <person name="Tunlid A."/>
            <person name="Henrissat B."/>
            <person name="Grigoriev I.V."/>
            <person name="Hibbett D.S."/>
            <person name="Martin F."/>
        </authorList>
    </citation>
    <scope>NUCLEOTIDE SEQUENCE [LARGE SCALE GENOMIC DNA]</scope>
    <source>
        <strain evidence="3">ATCC 200175</strain>
    </source>
</reference>
<accession>A0A0C9TUH5</accession>
<dbReference type="InterPro" id="IPR001810">
    <property type="entry name" value="F-box_dom"/>
</dbReference>
<dbReference type="AlphaFoldDB" id="A0A0C9TUH5"/>
<gene>
    <name evidence="2" type="ORF">PAXINDRAFT_13231</name>
</gene>
<keyword evidence="3" id="KW-1185">Reference proteome</keyword>
<dbReference type="HOGENOM" id="CLU_545258_0_0_1"/>
<feature type="domain" description="F-box" evidence="1">
    <location>
        <begin position="6"/>
        <end position="52"/>
    </location>
</feature>
<evidence type="ECO:0000259" key="1">
    <source>
        <dbReference type="PROSITE" id="PS50181"/>
    </source>
</evidence>
<reference evidence="2 3" key="1">
    <citation type="submission" date="2014-06" db="EMBL/GenBank/DDBJ databases">
        <authorList>
            <consortium name="DOE Joint Genome Institute"/>
            <person name="Kuo A."/>
            <person name="Kohler A."/>
            <person name="Nagy L.G."/>
            <person name="Floudas D."/>
            <person name="Copeland A."/>
            <person name="Barry K.W."/>
            <person name="Cichocki N."/>
            <person name="Veneault-Fourrey C."/>
            <person name="LaButti K."/>
            <person name="Lindquist E.A."/>
            <person name="Lipzen A."/>
            <person name="Lundell T."/>
            <person name="Morin E."/>
            <person name="Murat C."/>
            <person name="Sun H."/>
            <person name="Tunlid A."/>
            <person name="Henrissat B."/>
            <person name="Grigoriev I.V."/>
            <person name="Hibbett D.S."/>
            <person name="Martin F."/>
            <person name="Nordberg H.P."/>
            <person name="Cantor M.N."/>
            <person name="Hua S.X."/>
        </authorList>
    </citation>
    <scope>NUCLEOTIDE SEQUENCE [LARGE SCALE GENOMIC DNA]</scope>
    <source>
        <strain evidence="2 3">ATCC 200175</strain>
    </source>
</reference>
<dbReference type="Proteomes" id="UP000053647">
    <property type="component" value="Unassembled WGS sequence"/>
</dbReference>
<sequence>MPTISYSQPLPFPVEVVCKILSFTSARDIVHLRTVSKQFCDIAHDPQLWRALYVNSCVPRPLGPFRWQSTEFLEHTLVQSEQLSRKWTSEPLKFAARALPGLYPAHWDLLFERWLIWTDDTTDLCSHDLETGDEQVLWQVEESSSFVAYPTTSADGRMVHIILYRMGGAGILPTVTNLLEYRVHEDSCSLSNAVSHNIPGLEGCLGTHDQAPYRLYFDKGNLMFDSKTGSFHKLPPFHSAWGPNVILTKTHLIAFCLLSPNMTLVRAFIVAESLSPAPARATVDELCLTHEAHMGELLLPILLIRDSVFDTITRSTNLRFLIGSYNNTGQTDYRCLDLTLPESTAGEVMPMSIHSQDLFAVDRDSNPALAGGSVDGHIRGFVSILDRGHHDLYPPENDDLYPPEDVVTIQKFTIDASQERCTAVLGEPTQVTFPENLGDFSAESSEFHFPLGCPMYGEFDAVRGRLCYDIDDGSRLNRIVFFDLE</sequence>
<dbReference type="InterPro" id="IPR036047">
    <property type="entry name" value="F-box-like_dom_sf"/>
</dbReference>
<dbReference type="CDD" id="cd09917">
    <property type="entry name" value="F-box_SF"/>
    <property type="match status" value="1"/>
</dbReference>
<dbReference type="EMBL" id="KN819347">
    <property type="protein sequence ID" value="KIJ13908.1"/>
    <property type="molecule type" value="Genomic_DNA"/>
</dbReference>
<evidence type="ECO:0000313" key="3">
    <source>
        <dbReference type="Proteomes" id="UP000053647"/>
    </source>
</evidence>
<dbReference type="Gene3D" id="1.20.1280.50">
    <property type="match status" value="1"/>
</dbReference>
<dbReference type="PROSITE" id="PS50181">
    <property type="entry name" value="FBOX"/>
    <property type="match status" value="1"/>
</dbReference>
<dbReference type="Pfam" id="PF12937">
    <property type="entry name" value="F-box-like"/>
    <property type="match status" value="1"/>
</dbReference>
<proteinExistence type="predicted"/>
<dbReference type="OrthoDB" id="2670467at2759"/>
<protein>
    <recommendedName>
        <fullName evidence="1">F-box domain-containing protein</fullName>
    </recommendedName>
</protein>
<dbReference type="SUPFAM" id="SSF81383">
    <property type="entry name" value="F-box domain"/>
    <property type="match status" value="1"/>
</dbReference>